<evidence type="ECO:0000256" key="4">
    <source>
        <dbReference type="ARBA" id="ARBA00022490"/>
    </source>
</evidence>
<dbReference type="GO" id="GO:0004055">
    <property type="term" value="F:argininosuccinate synthase activity"/>
    <property type="evidence" value="ECO:0007669"/>
    <property type="project" value="UniProtKB-UniRule"/>
</dbReference>
<accession>A0A2K2U6T5</accession>
<evidence type="ECO:0000256" key="3">
    <source>
        <dbReference type="ARBA" id="ARBA00012286"/>
    </source>
</evidence>
<dbReference type="HAMAP" id="MF_00005">
    <property type="entry name" value="Arg_succ_synth_type1"/>
    <property type="match status" value="1"/>
</dbReference>
<comment type="subunit">
    <text evidence="2 10">Homotetramer.</text>
</comment>
<evidence type="ECO:0000259" key="12">
    <source>
        <dbReference type="Pfam" id="PF20979"/>
    </source>
</evidence>
<dbReference type="GO" id="GO:0000050">
    <property type="term" value="P:urea cycle"/>
    <property type="evidence" value="ECO:0007669"/>
    <property type="project" value="TreeGrafter"/>
</dbReference>
<dbReference type="GO" id="GO:0005737">
    <property type="term" value="C:cytoplasm"/>
    <property type="evidence" value="ECO:0007669"/>
    <property type="project" value="UniProtKB-SubCell"/>
</dbReference>
<feature type="binding site" evidence="10">
    <location>
        <position position="120"/>
    </location>
    <ligand>
        <name>ATP</name>
        <dbReference type="ChEBI" id="CHEBI:30616"/>
    </ligand>
</feature>
<feature type="binding site" evidence="10">
    <location>
        <position position="126"/>
    </location>
    <ligand>
        <name>L-aspartate</name>
        <dbReference type="ChEBI" id="CHEBI:29991"/>
    </ligand>
</feature>
<keyword evidence="14" id="KW-1185">Reference proteome</keyword>
<dbReference type="RefSeq" id="WP_092199510.1">
    <property type="nucleotide sequence ID" value="NZ_PPEL01000012.1"/>
</dbReference>
<feature type="binding site" evidence="10">
    <location>
        <position position="122"/>
    </location>
    <ligand>
        <name>L-aspartate</name>
        <dbReference type="ChEBI" id="CHEBI:29991"/>
    </ligand>
</feature>
<dbReference type="InterPro" id="IPR018223">
    <property type="entry name" value="Arginosuc_synth_CS"/>
</dbReference>
<dbReference type="Gene3D" id="1.20.5.470">
    <property type="entry name" value="Single helix bin"/>
    <property type="match status" value="1"/>
</dbReference>
<evidence type="ECO:0000256" key="9">
    <source>
        <dbReference type="ARBA" id="ARBA00022840"/>
    </source>
</evidence>
<feature type="binding site" evidence="10">
    <location>
        <position position="264"/>
    </location>
    <ligand>
        <name>L-citrulline</name>
        <dbReference type="ChEBI" id="CHEBI:57743"/>
    </ligand>
</feature>
<keyword evidence="5 10" id="KW-0055">Arginine biosynthesis</keyword>
<dbReference type="InterPro" id="IPR001518">
    <property type="entry name" value="Arginosuc_synth"/>
</dbReference>
<reference evidence="13 14" key="1">
    <citation type="journal article" date="2018" name="Int. J. Syst. Evol. Microbiol.">
        <title>Rubneribacter badeniensis gen. nov., sp. nov. and Enteroscipio rubneri gen. nov., sp. nov., new members of the Eggerthellaceae isolated from human faeces.</title>
        <authorList>
            <person name="Danylec N."/>
            <person name="Gobl A."/>
            <person name="Stoll D.A."/>
            <person name="Hetzer B."/>
            <person name="Kulling S.E."/>
            <person name="Huch M."/>
        </authorList>
    </citation>
    <scope>NUCLEOTIDE SEQUENCE [LARGE SCALE GENOMIC DNA]</scope>
    <source>
        <strain evidence="13 14">ResAG-85</strain>
    </source>
</reference>
<dbReference type="InterPro" id="IPR048267">
    <property type="entry name" value="Arginosuc_syn_N"/>
</dbReference>
<comment type="subcellular location">
    <subcellularLocation>
        <location evidence="10">Cytoplasm</location>
    </subcellularLocation>
</comment>
<protein>
    <recommendedName>
        <fullName evidence="3 10">Argininosuccinate synthase</fullName>
        <ecNumber evidence="3 10">6.3.4.5</ecNumber>
    </recommendedName>
    <alternativeName>
        <fullName evidence="10">Citrulline--aspartate ligase</fullName>
    </alternativeName>
</protein>
<keyword evidence="6 10" id="KW-0436">Ligase</keyword>
<dbReference type="PANTHER" id="PTHR11587:SF2">
    <property type="entry name" value="ARGININOSUCCINATE SYNTHASE"/>
    <property type="match status" value="1"/>
</dbReference>
<dbReference type="CDD" id="cd01999">
    <property type="entry name" value="ASS"/>
    <property type="match status" value="1"/>
</dbReference>
<comment type="caution">
    <text evidence="13">The sequence shown here is derived from an EMBL/GenBank/DDBJ whole genome shotgun (WGS) entry which is preliminary data.</text>
</comment>
<dbReference type="NCBIfam" id="NF001770">
    <property type="entry name" value="PRK00509.1"/>
    <property type="match status" value="1"/>
</dbReference>
<comment type="caution">
    <text evidence="10">Lacks conserved residue(s) required for the propagation of feature annotation.</text>
</comment>
<comment type="catalytic activity">
    <reaction evidence="10">
        <text>L-citrulline + L-aspartate + ATP = 2-(N(omega)-L-arginino)succinate + AMP + diphosphate + H(+)</text>
        <dbReference type="Rhea" id="RHEA:10932"/>
        <dbReference type="ChEBI" id="CHEBI:15378"/>
        <dbReference type="ChEBI" id="CHEBI:29991"/>
        <dbReference type="ChEBI" id="CHEBI:30616"/>
        <dbReference type="ChEBI" id="CHEBI:33019"/>
        <dbReference type="ChEBI" id="CHEBI:57472"/>
        <dbReference type="ChEBI" id="CHEBI:57743"/>
        <dbReference type="ChEBI" id="CHEBI:456215"/>
        <dbReference type="EC" id="6.3.4.5"/>
    </reaction>
</comment>
<feature type="binding site" evidence="10">
    <location>
        <position position="90"/>
    </location>
    <ligand>
        <name>L-citrulline</name>
        <dbReference type="ChEBI" id="CHEBI:57743"/>
    </ligand>
</feature>
<dbReference type="Proteomes" id="UP000236488">
    <property type="component" value="Unassembled WGS sequence"/>
</dbReference>
<dbReference type="PROSITE" id="PS00565">
    <property type="entry name" value="ARGININOSUCCIN_SYN_2"/>
    <property type="match status" value="1"/>
</dbReference>
<dbReference type="AlphaFoldDB" id="A0A2K2U6T5"/>
<dbReference type="InterPro" id="IPR023434">
    <property type="entry name" value="Arginosuc_synth_type_1_subfam"/>
</dbReference>
<dbReference type="UniPathway" id="UPA00068">
    <property type="reaction ID" value="UER00113"/>
</dbReference>
<proteinExistence type="inferred from homology"/>
<keyword evidence="8 10" id="KW-0547">Nucleotide-binding</keyword>
<evidence type="ECO:0000256" key="8">
    <source>
        <dbReference type="ARBA" id="ARBA00022741"/>
    </source>
</evidence>
<dbReference type="GO" id="GO:0000053">
    <property type="term" value="P:argininosuccinate metabolic process"/>
    <property type="evidence" value="ECO:0007669"/>
    <property type="project" value="TreeGrafter"/>
</dbReference>
<dbReference type="Gene3D" id="3.90.1260.10">
    <property type="entry name" value="Argininosuccinate synthetase, chain A, domain 2"/>
    <property type="match status" value="1"/>
</dbReference>
<feature type="binding site" evidence="10">
    <location>
        <position position="179"/>
    </location>
    <ligand>
        <name>L-citrulline</name>
        <dbReference type="ChEBI" id="CHEBI:57743"/>
    </ligand>
</feature>
<dbReference type="EC" id="6.3.4.5" evidence="3 10"/>
<evidence type="ECO:0000313" key="13">
    <source>
        <dbReference type="EMBL" id="PNV65952.1"/>
    </source>
</evidence>
<dbReference type="Pfam" id="PF00764">
    <property type="entry name" value="Arginosuc_synth"/>
    <property type="match status" value="1"/>
</dbReference>
<dbReference type="NCBIfam" id="TIGR00032">
    <property type="entry name" value="argG"/>
    <property type="match status" value="1"/>
</dbReference>
<dbReference type="PROSITE" id="PS00564">
    <property type="entry name" value="ARGININOSUCCIN_SYN_1"/>
    <property type="match status" value="1"/>
</dbReference>
<comment type="pathway">
    <text evidence="1 10">Amino-acid biosynthesis; L-arginine biosynthesis; L-arginine from L-ornithine and carbamoyl phosphate: step 2/3.</text>
</comment>
<keyword evidence="7 10" id="KW-0028">Amino-acid biosynthesis</keyword>
<feature type="binding site" evidence="10">
    <location>
        <position position="276"/>
    </location>
    <ligand>
        <name>L-citrulline</name>
        <dbReference type="ChEBI" id="CHEBI:57743"/>
    </ligand>
</feature>
<dbReference type="FunFam" id="3.90.1260.10:FF:000007">
    <property type="entry name" value="Argininosuccinate synthase"/>
    <property type="match status" value="1"/>
</dbReference>
<dbReference type="InterPro" id="IPR024074">
    <property type="entry name" value="AS_cat/multimer_dom_body"/>
</dbReference>
<sequence length="452" mass="49812">MAGQKDKVVLAYSGGLDTSVCIKWLQEEKGLDVIAVVGDVGQEHEGLEKIKQKALKTGALDCVVVDMRDTFAKEYLAKALAANALYENKYPLVSALSRPLISKHLVDAAHKFGAKYIAHGCTGKGNDQVRFEASITMLDPDIEILAPVREWDLKTRPEEIEWAQVHGVDVPATKASPYSIDDNLWGRAIECGVLEDPWMEPPADIYTMTVDPAKAPNKPQYVELTFARGLPYMIDGNQKSFLGIIYALNEIAGAHGYGRLDMIENRLVGVKSRECYEAPAALALVMAHKALEDLVLEREVLHYKLGIEQAWATCVYNGQWFSPLKEALDAFLLNTQRCLSGTVRLKFYKGSCTVVGRKSAYSLYDYSLATYDADDAFDHTAAKGFIQLQTLSGKTWASNRRQEGAPAELFDAEKQAGPLKRGKYEGVTPIWKQVAAAERAAAERDAVASDQA</sequence>
<evidence type="ECO:0000256" key="7">
    <source>
        <dbReference type="ARBA" id="ARBA00022605"/>
    </source>
</evidence>
<dbReference type="InterPro" id="IPR014729">
    <property type="entry name" value="Rossmann-like_a/b/a_fold"/>
</dbReference>
<feature type="binding site" evidence="10">
    <location>
        <position position="127"/>
    </location>
    <ligand>
        <name>L-aspartate</name>
        <dbReference type="ChEBI" id="CHEBI:29991"/>
    </ligand>
</feature>
<keyword evidence="9 10" id="KW-0067">ATP-binding</keyword>
<dbReference type="EMBL" id="PPEL01000012">
    <property type="protein sequence ID" value="PNV65952.1"/>
    <property type="molecule type" value="Genomic_DNA"/>
</dbReference>
<dbReference type="FunFam" id="3.40.50.620:FF:000038">
    <property type="entry name" value="Argininosuccinate synthase"/>
    <property type="match status" value="1"/>
</dbReference>
<feature type="binding site" evidence="10">
    <location>
        <begin position="11"/>
        <end position="19"/>
    </location>
    <ligand>
        <name>ATP</name>
        <dbReference type="ChEBI" id="CHEBI:30616"/>
    </ligand>
</feature>
<evidence type="ECO:0000313" key="14">
    <source>
        <dbReference type="Proteomes" id="UP000236488"/>
    </source>
</evidence>
<evidence type="ECO:0000256" key="6">
    <source>
        <dbReference type="ARBA" id="ARBA00022598"/>
    </source>
</evidence>
<feature type="domain" description="Arginosuccinate synthase-like N-terminal" evidence="11">
    <location>
        <begin position="7"/>
        <end position="168"/>
    </location>
</feature>
<feature type="binding site" evidence="10">
    <location>
        <position position="126"/>
    </location>
    <ligand>
        <name>L-citrulline</name>
        <dbReference type="ChEBI" id="CHEBI:57743"/>
    </ligand>
</feature>
<evidence type="ECO:0000256" key="2">
    <source>
        <dbReference type="ARBA" id="ARBA00011881"/>
    </source>
</evidence>
<dbReference type="Gene3D" id="3.40.50.620">
    <property type="entry name" value="HUPs"/>
    <property type="match status" value="1"/>
</dbReference>
<evidence type="ECO:0000259" key="11">
    <source>
        <dbReference type="Pfam" id="PF00764"/>
    </source>
</evidence>
<evidence type="ECO:0000256" key="10">
    <source>
        <dbReference type="HAMAP-Rule" id="MF_00005"/>
    </source>
</evidence>
<name>A0A2K2U6T5_9ACTN</name>
<dbReference type="Pfam" id="PF20979">
    <property type="entry name" value="Arginosuc_syn_C"/>
    <property type="match status" value="1"/>
</dbReference>
<dbReference type="GO" id="GO:0006526">
    <property type="term" value="P:L-arginine biosynthetic process"/>
    <property type="evidence" value="ECO:0007669"/>
    <property type="project" value="UniProtKB-UniRule"/>
</dbReference>
<keyword evidence="4 10" id="KW-0963">Cytoplasm</keyword>
<dbReference type="SUPFAM" id="SSF69864">
    <property type="entry name" value="Argininosuccinate synthetase, C-terminal domain"/>
    <property type="match status" value="1"/>
</dbReference>
<evidence type="ECO:0000256" key="1">
    <source>
        <dbReference type="ARBA" id="ARBA00004967"/>
    </source>
</evidence>
<feature type="domain" description="Arginosuccinate synthase C-terminal" evidence="12">
    <location>
        <begin position="178"/>
        <end position="395"/>
    </location>
</feature>
<gene>
    <name evidence="10" type="primary">argG</name>
    <name evidence="13" type="ORF">C2L80_03970</name>
</gene>
<feature type="binding site" evidence="10">
    <location>
        <position position="130"/>
    </location>
    <ligand>
        <name>L-citrulline</name>
        <dbReference type="ChEBI" id="CHEBI:57743"/>
    </ligand>
</feature>
<dbReference type="GO" id="GO:0005524">
    <property type="term" value="F:ATP binding"/>
    <property type="evidence" value="ECO:0007669"/>
    <property type="project" value="UniProtKB-UniRule"/>
</dbReference>
<dbReference type="InterPro" id="IPR048268">
    <property type="entry name" value="Arginosuc_syn_C"/>
</dbReference>
<organism evidence="13 14">
    <name type="scientific">Rubneribacter badeniensis</name>
    <dbReference type="NCBI Taxonomy" id="2070688"/>
    <lineage>
        <taxon>Bacteria</taxon>
        <taxon>Bacillati</taxon>
        <taxon>Actinomycetota</taxon>
        <taxon>Coriobacteriia</taxon>
        <taxon>Eggerthellales</taxon>
        <taxon>Eggerthellaceae</taxon>
        <taxon>Rubneribacter</taxon>
    </lineage>
</organism>
<dbReference type="SUPFAM" id="SSF52402">
    <property type="entry name" value="Adenine nucleotide alpha hydrolases-like"/>
    <property type="match status" value="1"/>
</dbReference>
<evidence type="ECO:0000256" key="5">
    <source>
        <dbReference type="ARBA" id="ARBA00022571"/>
    </source>
</evidence>
<dbReference type="PANTHER" id="PTHR11587">
    <property type="entry name" value="ARGININOSUCCINATE SYNTHASE"/>
    <property type="match status" value="1"/>
</dbReference>
<comment type="similarity">
    <text evidence="10">Belongs to the argininosuccinate synthase family. Type 1 subfamily.</text>
</comment>